<proteinExistence type="predicted"/>
<dbReference type="STRING" id="64971.SAMN05421831_11114"/>
<keyword evidence="8" id="KW-0868">Chloride</keyword>
<evidence type="ECO:0000313" key="11">
    <source>
        <dbReference type="EMBL" id="SEI81353.1"/>
    </source>
</evidence>
<feature type="transmembrane region" description="Helical" evidence="10">
    <location>
        <begin position="212"/>
        <end position="233"/>
    </location>
</feature>
<feature type="transmembrane region" description="Helical" evidence="10">
    <location>
        <begin position="84"/>
        <end position="105"/>
    </location>
</feature>
<keyword evidence="2" id="KW-0813">Transport</keyword>
<dbReference type="Gene3D" id="1.10.3080.10">
    <property type="entry name" value="Clc chloride channel"/>
    <property type="match status" value="1"/>
</dbReference>
<dbReference type="GO" id="GO:0005254">
    <property type="term" value="F:chloride channel activity"/>
    <property type="evidence" value="ECO:0007669"/>
    <property type="project" value="UniProtKB-KW"/>
</dbReference>
<evidence type="ECO:0000256" key="3">
    <source>
        <dbReference type="ARBA" id="ARBA00022692"/>
    </source>
</evidence>
<keyword evidence="6 10" id="KW-0472">Membrane</keyword>
<dbReference type="Pfam" id="PF00654">
    <property type="entry name" value="Voltage_CLC"/>
    <property type="match status" value="1"/>
</dbReference>
<dbReference type="AlphaFoldDB" id="A0A1H6TMP4"/>
<evidence type="ECO:0000256" key="8">
    <source>
        <dbReference type="ARBA" id="ARBA00023214"/>
    </source>
</evidence>
<keyword evidence="12" id="KW-1185">Reference proteome</keyword>
<name>A0A1H6TMP4_9GAMM</name>
<dbReference type="InterPro" id="IPR050368">
    <property type="entry name" value="ClC-type_chloride_channel"/>
</dbReference>
<keyword evidence="7" id="KW-0869">Chloride channel</keyword>
<evidence type="ECO:0000256" key="5">
    <source>
        <dbReference type="ARBA" id="ARBA00023065"/>
    </source>
</evidence>
<dbReference type="EMBL" id="FNYH01000011">
    <property type="protein sequence ID" value="SEI81353.1"/>
    <property type="molecule type" value="Genomic_DNA"/>
</dbReference>
<sequence length="601" mass="64469">MDRGMRLPINHTRLGRALGHYLQLKLQDFRHQVAQVDALPQLAILGLVAGFAAASLTLIFRWTLESLLSLYLHPHTEAFEQLNAWARFFLPLLAALAMATLLTWAKPHQRKLGIGAVIEGFHLHQGRLPLVNTLLQFVLGLVSLGGGLSAGREGPSVHLGAGIASTLGQSLALPNNSLRLLIGCGTAASIAAAFNTPLAGVIFAMEVVMAEYSVLGFAPIIIAAITGAVLTQMTYGAAPIFSLPALPMLDPTELGFCLLLGVFIGLAGASFQASCRFWQQNQRHYSLIQRGLLVGLSTGTCALIAPQVMGMGYDALNLMFAGGLPWLYLLLLVLGKGFLTSFTLGMGLPIGMIAPLLVIGGGLGALGAEFVALISHADQYPSLYVLIGMGAMMGSVLQAPLAALLALLELTHNPQVLMPSMLTLMVAFLIQRVLFKQNAIFISLLNGQGIYPHQAPLAQALGRTGVMAVMDRRFVQVAQRLTYAQARQALIPKPHWLVIQSVKDAHTLTLMPAAALAHYLQELDSQVPTHQQTPELTLDLARFAAPRLSLTPLSMQASLQEADQSLQDFAVDALVICPSSIQGVSPILGILTRDMLEQYYR</sequence>
<evidence type="ECO:0000256" key="9">
    <source>
        <dbReference type="ARBA" id="ARBA00023303"/>
    </source>
</evidence>
<evidence type="ECO:0000256" key="1">
    <source>
        <dbReference type="ARBA" id="ARBA00004141"/>
    </source>
</evidence>
<evidence type="ECO:0000256" key="2">
    <source>
        <dbReference type="ARBA" id="ARBA00022448"/>
    </source>
</evidence>
<organism evidence="11 12">
    <name type="scientific">Allopseudospirillum japonicum</name>
    <dbReference type="NCBI Taxonomy" id="64971"/>
    <lineage>
        <taxon>Bacteria</taxon>
        <taxon>Pseudomonadati</taxon>
        <taxon>Pseudomonadota</taxon>
        <taxon>Gammaproteobacteria</taxon>
        <taxon>Oceanospirillales</taxon>
        <taxon>Oceanospirillaceae</taxon>
        <taxon>Allopseudospirillum</taxon>
    </lineage>
</organism>
<dbReference type="InterPro" id="IPR001807">
    <property type="entry name" value="ClC"/>
</dbReference>
<feature type="transmembrane region" description="Helical" evidence="10">
    <location>
        <begin position="356"/>
        <end position="377"/>
    </location>
</feature>
<dbReference type="SUPFAM" id="SSF81340">
    <property type="entry name" value="Clc chloride channel"/>
    <property type="match status" value="1"/>
</dbReference>
<comment type="subcellular location">
    <subcellularLocation>
        <location evidence="1">Membrane</location>
        <topology evidence="1">Multi-pass membrane protein</topology>
    </subcellularLocation>
</comment>
<dbReference type="PANTHER" id="PTHR43427:SF6">
    <property type="entry name" value="CHLORIDE CHANNEL PROTEIN CLC-E"/>
    <property type="match status" value="1"/>
</dbReference>
<dbReference type="GO" id="GO:0034707">
    <property type="term" value="C:chloride channel complex"/>
    <property type="evidence" value="ECO:0007669"/>
    <property type="project" value="UniProtKB-KW"/>
</dbReference>
<evidence type="ECO:0000313" key="12">
    <source>
        <dbReference type="Proteomes" id="UP000242999"/>
    </source>
</evidence>
<reference evidence="12" key="1">
    <citation type="submission" date="2016-10" db="EMBL/GenBank/DDBJ databases">
        <authorList>
            <person name="Varghese N."/>
            <person name="Submissions S."/>
        </authorList>
    </citation>
    <scope>NUCLEOTIDE SEQUENCE [LARGE SCALE GENOMIC DNA]</scope>
    <source>
        <strain evidence="12">DSM 7165</strain>
    </source>
</reference>
<keyword evidence="4 10" id="KW-1133">Transmembrane helix</keyword>
<keyword evidence="5" id="KW-0406">Ion transport</keyword>
<feature type="transmembrane region" description="Helical" evidence="10">
    <location>
        <begin position="253"/>
        <end position="271"/>
    </location>
</feature>
<evidence type="ECO:0000256" key="4">
    <source>
        <dbReference type="ARBA" id="ARBA00022989"/>
    </source>
</evidence>
<dbReference type="Proteomes" id="UP000242999">
    <property type="component" value="Unassembled WGS sequence"/>
</dbReference>
<feature type="transmembrane region" description="Helical" evidence="10">
    <location>
        <begin position="292"/>
        <end position="313"/>
    </location>
</feature>
<evidence type="ECO:0000256" key="10">
    <source>
        <dbReference type="SAM" id="Phobius"/>
    </source>
</evidence>
<dbReference type="PRINTS" id="PR00762">
    <property type="entry name" value="CLCHANNEL"/>
</dbReference>
<evidence type="ECO:0000256" key="6">
    <source>
        <dbReference type="ARBA" id="ARBA00023136"/>
    </source>
</evidence>
<feature type="transmembrane region" description="Helical" evidence="10">
    <location>
        <begin position="416"/>
        <end position="435"/>
    </location>
</feature>
<dbReference type="OrthoDB" id="9767361at2"/>
<evidence type="ECO:0000256" key="7">
    <source>
        <dbReference type="ARBA" id="ARBA00023173"/>
    </source>
</evidence>
<feature type="transmembrane region" description="Helical" evidence="10">
    <location>
        <begin position="383"/>
        <end position="407"/>
    </location>
</feature>
<feature type="transmembrane region" description="Helical" evidence="10">
    <location>
        <begin position="130"/>
        <end position="150"/>
    </location>
</feature>
<dbReference type="CDD" id="cd00400">
    <property type="entry name" value="Voltage_gated_ClC"/>
    <property type="match status" value="1"/>
</dbReference>
<feature type="transmembrane region" description="Helical" evidence="10">
    <location>
        <begin position="42"/>
        <end position="64"/>
    </location>
</feature>
<dbReference type="PANTHER" id="PTHR43427">
    <property type="entry name" value="CHLORIDE CHANNEL PROTEIN CLC-E"/>
    <property type="match status" value="1"/>
</dbReference>
<feature type="transmembrane region" description="Helical" evidence="10">
    <location>
        <begin position="325"/>
        <end position="344"/>
    </location>
</feature>
<protein>
    <submittedName>
        <fullName evidence="11">H+/Cl-antiporter ClcA</fullName>
    </submittedName>
</protein>
<keyword evidence="9" id="KW-0407">Ion channel</keyword>
<dbReference type="RefSeq" id="WP_093311327.1">
    <property type="nucleotide sequence ID" value="NZ_FNYH01000011.1"/>
</dbReference>
<dbReference type="InterPro" id="IPR014743">
    <property type="entry name" value="Cl-channel_core"/>
</dbReference>
<accession>A0A1H6TMP4</accession>
<feature type="transmembrane region" description="Helical" evidence="10">
    <location>
        <begin position="180"/>
        <end position="205"/>
    </location>
</feature>
<gene>
    <name evidence="11" type="ORF">SAMN05421831_11114</name>
</gene>
<keyword evidence="3 10" id="KW-0812">Transmembrane</keyword>